<evidence type="ECO:0000256" key="1">
    <source>
        <dbReference type="ARBA" id="ARBA00008683"/>
    </source>
</evidence>
<evidence type="ECO:0000313" key="4">
    <source>
        <dbReference type="Proteomes" id="UP000323188"/>
    </source>
</evidence>
<dbReference type="InterPro" id="IPR029045">
    <property type="entry name" value="ClpP/crotonase-like_dom_sf"/>
</dbReference>
<dbReference type="Proteomes" id="UP000323188">
    <property type="component" value="Unassembled WGS sequence"/>
</dbReference>
<organism evidence="3 4">
    <name type="scientific">Maribacter flavus</name>
    <dbReference type="NCBI Taxonomy" id="1658664"/>
    <lineage>
        <taxon>Bacteria</taxon>
        <taxon>Pseudomonadati</taxon>
        <taxon>Bacteroidota</taxon>
        <taxon>Flavobacteriia</taxon>
        <taxon>Flavobacteriales</taxon>
        <taxon>Flavobacteriaceae</taxon>
        <taxon>Maribacter</taxon>
    </lineage>
</organism>
<dbReference type="EMBL" id="VUOE01000001">
    <property type="protein sequence ID" value="KAA2218262.1"/>
    <property type="molecule type" value="Genomic_DNA"/>
</dbReference>
<comment type="similarity">
    <text evidence="1">Belongs to the peptidase S49 family.</text>
</comment>
<protein>
    <recommendedName>
        <fullName evidence="2">Peptidase S49 domain-containing protein</fullName>
    </recommendedName>
</protein>
<gene>
    <name evidence="3" type="ORF">F0361_01180</name>
</gene>
<feature type="domain" description="Peptidase S49" evidence="2">
    <location>
        <begin position="250"/>
        <end position="394"/>
    </location>
</feature>
<dbReference type="Pfam" id="PF01343">
    <property type="entry name" value="Peptidase_S49"/>
    <property type="match status" value="1"/>
</dbReference>
<name>A0A5B2TV46_9FLAO</name>
<reference evidence="3 4" key="1">
    <citation type="submission" date="2019-09" db="EMBL/GenBank/DDBJ databases">
        <authorList>
            <person name="Khan S.A."/>
            <person name="Jeon C.O."/>
            <person name="Chun B.H."/>
            <person name="Jeong S.E."/>
        </authorList>
    </citation>
    <scope>NUCLEOTIDE SEQUENCE [LARGE SCALE GENOMIC DNA]</scope>
    <source>
        <strain evidence="3 4">KCTC 42508</strain>
    </source>
</reference>
<dbReference type="PANTHER" id="PTHR42987">
    <property type="entry name" value="PEPTIDASE S49"/>
    <property type="match status" value="1"/>
</dbReference>
<sequence length="409" mass="45831">MFGKQVPNTESLKREPVSYIVIFPNHIAFAAMEFINVYGWLTWFHINDKLIQCNFVNNSISWLRYLVYDNTCRSTSIGLTKLRYFPEILHFDVTRINFASVHLYPDSRLLGNEMDKMKVNLLLSEVIRGTWLLEPSYLLGFAPQVKKIISGEELHFEESTSALVKVLDPNGKLVKEDEDGEMIIPEGSVAMVNMMGAVIKYGDWCTYGADEIVDALKKADKNPNIKGIIFNIDGPGGAVSAIGPFLQFAKEKTKPVVGLADACMSLHYWTAVSVCDYIMADNDVSARFGSVGVVSSFQDAKPYWEEKGIVFHEIYPPESENKNEAFRLALEGKYEMIIEEHLSPIAQKFQSAVRAGRPNLKEEKGVLNGKTYDADKALGLGMIDGIGGLNDAFVMVDKIKLRKELQANF</sequence>
<dbReference type="PANTHER" id="PTHR42987:SF4">
    <property type="entry name" value="PROTEASE SOHB-RELATED"/>
    <property type="match status" value="1"/>
</dbReference>
<dbReference type="SUPFAM" id="SSF52096">
    <property type="entry name" value="ClpP/crotonase"/>
    <property type="match status" value="1"/>
</dbReference>
<dbReference type="AlphaFoldDB" id="A0A5B2TV46"/>
<evidence type="ECO:0000259" key="2">
    <source>
        <dbReference type="Pfam" id="PF01343"/>
    </source>
</evidence>
<proteinExistence type="inferred from homology"/>
<comment type="caution">
    <text evidence="3">The sequence shown here is derived from an EMBL/GenBank/DDBJ whole genome shotgun (WGS) entry which is preliminary data.</text>
</comment>
<dbReference type="InterPro" id="IPR002142">
    <property type="entry name" value="Peptidase_S49"/>
</dbReference>
<evidence type="ECO:0000313" key="3">
    <source>
        <dbReference type="EMBL" id="KAA2218262.1"/>
    </source>
</evidence>
<dbReference type="GO" id="GO:0008233">
    <property type="term" value="F:peptidase activity"/>
    <property type="evidence" value="ECO:0007669"/>
    <property type="project" value="InterPro"/>
</dbReference>
<accession>A0A5B2TV46</accession>
<dbReference type="Gene3D" id="3.90.226.10">
    <property type="entry name" value="2-enoyl-CoA Hydratase, Chain A, domain 1"/>
    <property type="match status" value="1"/>
</dbReference>
<dbReference type="GO" id="GO:0006508">
    <property type="term" value="P:proteolysis"/>
    <property type="evidence" value="ECO:0007669"/>
    <property type="project" value="InterPro"/>
</dbReference>